<keyword evidence="2" id="KW-0812">Transmembrane</keyword>
<reference evidence="4 5" key="1">
    <citation type="journal article" date="2016" name="Nat. Commun.">
        <title>Thousands of microbial genomes shed light on interconnected biogeochemical processes in an aquifer system.</title>
        <authorList>
            <person name="Anantharaman K."/>
            <person name="Brown C.T."/>
            <person name="Hug L.A."/>
            <person name="Sharon I."/>
            <person name="Castelle C.J."/>
            <person name="Probst A.J."/>
            <person name="Thomas B.C."/>
            <person name="Singh A."/>
            <person name="Wilkins M.J."/>
            <person name="Karaoz U."/>
            <person name="Brodie E.L."/>
            <person name="Williams K.H."/>
            <person name="Hubbard S.S."/>
            <person name="Banfield J.F."/>
        </authorList>
    </citation>
    <scope>NUCLEOTIDE SEQUENCE [LARGE SCALE GENOMIC DNA]</scope>
</reference>
<evidence type="ECO:0000256" key="3">
    <source>
        <dbReference type="SAM" id="SignalP"/>
    </source>
</evidence>
<accession>A0A1F6XLA8</accession>
<keyword evidence="2" id="KW-1133">Transmembrane helix</keyword>
<feature type="region of interest" description="Disordered" evidence="1">
    <location>
        <begin position="57"/>
        <end position="101"/>
    </location>
</feature>
<keyword evidence="2" id="KW-0472">Membrane</keyword>
<protein>
    <submittedName>
        <fullName evidence="4">Uncharacterized protein</fullName>
    </submittedName>
</protein>
<feature type="chain" id="PRO_5009527427" evidence="3">
    <location>
        <begin position="32"/>
        <end position="159"/>
    </location>
</feature>
<evidence type="ECO:0000256" key="2">
    <source>
        <dbReference type="SAM" id="Phobius"/>
    </source>
</evidence>
<dbReference type="STRING" id="1801780.A2917_01885"/>
<dbReference type="EMBL" id="MFVE01000009">
    <property type="protein sequence ID" value="OGI94934.1"/>
    <property type="molecule type" value="Genomic_DNA"/>
</dbReference>
<feature type="transmembrane region" description="Helical" evidence="2">
    <location>
        <begin position="113"/>
        <end position="141"/>
    </location>
</feature>
<comment type="caution">
    <text evidence="4">The sequence shown here is derived from an EMBL/GenBank/DDBJ whole genome shotgun (WGS) entry which is preliminary data.</text>
</comment>
<evidence type="ECO:0000313" key="5">
    <source>
        <dbReference type="Proteomes" id="UP000178104"/>
    </source>
</evidence>
<dbReference type="AlphaFoldDB" id="A0A1F6XLA8"/>
<name>A0A1F6XLA8_9BACT</name>
<feature type="signal peptide" evidence="3">
    <location>
        <begin position="1"/>
        <end position="31"/>
    </location>
</feature>
<gene>
    <name evidence="4" type="ORF">A2917_01885</name>
</gene>
<dbReference type="Proteomes" id="UP000178104">
    <property type="component" value="Unassembled WGS sequence"/>
</dbReference>
<proteinExistence type="predicted"/>
<organism evidence="4 5">
    <name type="scientific">Candidatus Nomurabacteria bacterium RIFCSPLOWO2_01_FULL_42_17</name>
    <dbReference type="NCBI Taxonomy" id="1801780"/>
    <lineage>
        <taxon>Bacteria</taxon>
        <taxon>Candidatus Nomuraibacteriota</taxon>
    </lineage>
</organism>
<feature type="compositionally biased region" description="Low complexity" evidence="1">
    <location>
        <begin position="58"/>
        <end position="98"/>
    </location>
</feature>
<evidence type="ECO:0000313" key="4">
    <source>
        <dbReference type="EMBL" id="OGI94934.1"/>
    </source>
</evidence>
<sequence>MFKTINNSIVFVFALLAVLAFGLVAIQQASAASGYYGGTSVDNSYYSNQASYPVYTKNNSAPATNSTSASSRNSTGNNQSSNSGTATANNSSATSKTADGTAENGNDLASSAILAGAGSLFSGLTMWIIVAILMLLAVIFIRRIFGADHRYHAEPMKHD</sequence>
<keyword evidence="3" id="KW-0732">Signal</keyword>
<evidence type="ECO:0000256" key="1">
    <source>
        <dbReference type="SAM" id="MobiDB-lite"/>
    </source>
</evidence>